<dbReference type="KEGG" id="rsz:108815659"/>
<dbReference type="OrthoDB" id="1022658at2759"/>
<evidence type="ECO:0000313" key="2">
    <source>
        <dbReference type="Proteomes" id="UP000504610"/>
    </source>
</evidence>
<dbReference type="AlphaFoldDB" id="A0A6J0K9Q2"/>
<dbReference type="InterPro" id="IPR017451">
    <property type="entry name" value="F-box-assoc_interact_dom"/>
</dbReference>
<dbReference type="Pfam" id="PF00646">
    <property type="entry name" value="F-box"/>
    <property type="match status" value="1"/>
</dbReference>
<gene>
    <name evidence="3" type="primary">LOC108815659</name>
</gene>
<keyword evidence="2" id="KW-1185">Reference proteome</keyword>
<evidence type="ECO:0000259" key="1">
    <source>
        <dbReference type="SMART" id="SM00256"/>
    </source>
</evidence>
<feature type="domain" description="F-box" evidence="1">
    <location>
        <begin position="7"/>
        <end position="47"/>
    </location>
</feature>
<dbReference type="Gene3D" id="1.20.1280.50">
    <property type="match status" value="1"/>
</dbReference>
<dbReference type="PANTHER" id="PTHR31672">
    <property type="entry name" value="BNACNNG10540D PROTEIN"/>
    <property type="match status" value="1"/>
</dbReference>
<dbReference type="Pfam" id="PF07734">
    <property type="entry name" value="FBA_1"/>
    <property type="match status" value="1"/>
</dbReference>
<dbReference type="InterPro" id="IPR001810">
    <property type="entry name" value="F-box_dom"/>
</dbReference>
<dbReference type="InterPro" id="IPR006527">
    <property type="entry name" value="F-box-assoc_dom_typ1"/>
</dbReference>
<proteinExistence type="predicted"/>
<sequence>MTAISDLSWDLVEKILSRVPIISIGAVRSTCKRWNRLSKVRVLCKAEAKRHQFLRFMLKNYKLCSMRFHLHGILDGEEFVDPSIREITGDSLNHVKVTKVFHCDGLLLCVTKDKEENKTTLLVWNPYLGQTRWIQPRNYYNRLDVYAFGYDSNNREHKILRFFLDAFDVSLFEIYDICSDSWRVLDITPNWNLMFYYRGVSLKGNTYFFAKEKIVLEAGGPEEIAEPHAILLSFDFTKERFGPPLPFPFKHYTEDTGTLSSLRDEKLAALYQSSSMCDVEVWVTTKIEPNAVSWVPFLKIDLKPLTGFEFQFHHDGSSFFIDEEKKVAVIFQIDESEMTCYDTAYLIGENGHFEKVGLGESEYHQDSIPMEDYSPLVCSCSYVPSLVHINNAFVKQTNEIITSCNDSV</sequence>
<dbReference type="RefSeq" id="XP_018443694.2">
    <property type="nucleotide sequence ID" value="XM_018588192.2"/>
</dbReference>
<dbReference type="PANTHER" id="PTHR31672:SF13">
    <property type="entry name" value="F-BOX PROTEIN CPR30-LIKE"/>
    <property type="match status" value="1"/>
</dbReference>
<dbReference type="InterPro" id="IPR036047">
    <property type="entry name" value="F-box-like_dom_sf"/>
</dbReference>
<evidence type="ECO:0000313" key="3">
    <source>
        <dbReference type="RefSeq" id="XP_018443694.2"/>
    </source>
</evidence>
<dbReference type="NCBIfam" id="TIGR01640">
    <property type="entry name" value="F_box_assoc_1"/>
    <property type="match status" value="1"/>
</dbReference>
<dbReference type="Proteomes" id="UP000504610">
    <property type="component" value="Chromosome 5"/>
</dbReference>
<dbReference type="InterPro" id="IPR050796">
    <property type="entry name" value="SCF_F-box_component"/>
</dbReference>
<name>A0A6J0K9Q2_RAPSA</name>
<dbReference type="SMART" id="SM00256">
    <property type="entry name" value="FBOX"/>
    <property type="match status" value="1"/>
</dbReference>
<reference evidence="3" key="2">
    <citation type="submission" date="2025-08" db="UniProtKB">
        <authorList>
            <consortium name="RefSeq"/>
        </authorList>
    </citation>
    <scope>IDENTIFICATION</scope>
    <source>
        <tissue evidence="3">Leaf</tissue>
    </source>
</reference>
<protein>
    <submittedName>
        <fullName evidence="3">F-box protein At3g20030</fullName>
    </submittedName>
</protein>
<dbReference type="SUPFAM" id="SSF81383">
    <property type="entry name" value="F-box domain"/>
    <property type="match status" value="1"/>
</dbReference>
<reference evidence="2" key="1">
    <citation type="journal article" date="2019" name="Database">
        <title>The radish genome database (RadishGD): an integrated information resource for radish genomics.</title>
        <authorList>
            <person name="Yu H.J."/>
            <person name="Baek S."/>
            <person name="Lee Y.J."/>
            <person name="Cho A."/>
            <person name="Mun J.H."/>
        </authorList>
    </citation>
    <scope>NUCLEOTIDE SEQUENCE [LARGE SCALE GENOMIC DNA]</scope>
    <source>
        <strain evidence="2">cv. WK10039</strain>
    </source>
</reference>
<organism evidence="2 3">
    <name type="scientific">Raphanus sativus</name>
    <name type="common">Radish</name>
    <name type="synonym">Raphanus raphanistrum var. sativus</name>
    <dbReference type="NCBI Taxonomy" id="3726"/>
    <lineage>
        <taxon>Eukaryota</taxon>
        <taxon>Viridiplantae</taxon>
        <taxon>Streptophyta</taxon>
        <taxon>Embryophyta</taxon>
        <taxon>Tracheophyta</taxon>
        <taxon>Spermatophyta</taxon>
        <taxon>Magnoliopsida</taxon>
        <taxon>eudicotyledons</taxon>
        <taxon>Gunneridae</taxon>
        <taxon>Pentapetalae</taxon>
        <taxon>rosids</taxon>
        <taxon>malvids</taxon>
        <taxon>Brassicales</taxon>
        <taxon>Brassicaceae</taxon>
        <taxon>Brassiceae</taxon>
        <taxon>Raphanus</taxon>
    </lineage>
</organism>
<accession>A0A6J0K9Q2</accession>
<dbReference type="GeneID" id="108815659"/>